<evidence type="ECO:0000256" key="1">
    <source>
        <dbReference type="ARBA" id="ARBA00004922"/>
    </source>
</evidence>
<keyword evidence="7 8" id="KW-0802">TPR repeat</keyword>
<comment type="caution">
    <text evidence="11">The sequence shown here is derived from an EMBL/GenBank/DDBJ whole genome shotgun (WGS) entry which is preliminary data.</text>
</comment>
<feature type="repeat" description="TPR" evidence="8">
    <location>
        <begin position="263"/>
        <end position="296"/>
    </location>
</feature>
<sequence length="670" mass="75898">MAVLSPAALSTPTLLLLLLLLAVGSPCVVTATTWIRAPHRMLSEFFQARPVVEILFPPNDFTLADPEMKIEIAMRTERLSLPETPADRLVCIALTTVFQPDDVTPADRLVCIALTTVFQPDDVVLEDGKSRLDQTCFEREGNYTTFQVSGLVPGLLYSVSVGLVDRGRMLGYSTRTFEVASLIARTDGATVRMGIPEAMQMALQFHHNGERANAMEVYRRVLELLPNHHQATHLLGLAYFQAGDLDSAHPLLSRALERSDRDENVHNSIGLFLKAMGRREDALHHFERALALRPAFVEASLNRGYTLHLLGRWEEAMFEYRKVIATHEDPQFDRSLVINYEASVKEAMAQLCHLTLVTSGRQEAERCLSDGISRWSDDPRFHRERGLLMKSAGQYEIALVEFEEASRLGSLAAMIDAGEVLEALGDHNRNNRILKQKIGQLYQDLFFTYRLVYDDTSSALVTTPLSFRQDFHHNNEMPHGRLRVGFISRFLFTPAVGLFMTELLPRLNQSKYEVFAFGIGLSRSVHFTEQVEQIAEHVHLLPVNINIALEEVQSVNLDVLIYPELGMDKTTYFLALHRLAPLQAAWWGNPDTTGLSTIDYFITSEHEHPDHAAHYSEEVYQMQGMGIYHEIPPIPTPTLTKDEIRSVLRDRFDLPNDFTFYLSIEKYTFP</sequence>
<dbReference type="Gene3D" id="3.40.50.11380">
    <property type="match status" value="1"/>
</dbReference>
<reference evidence="11" key="1">
    <citation type="submission" date="2021-12" db="EMBL/GenBank/DDBJ databases">
        <title>Prjna785345.</title>
        <authorList>
            <person name="Rujirawat T."/>
            <person name="Krajaejun T."/>
        </authorList>
    </citation>
    <scope>NUCLEOTIDE SEQUENCE</scope>
    <source>
        <strain evidence="11">Pi057C3</strain>
    </source>
</reference>
<proteinExistence type="inferred from homology"/>
<dbReference type="Pfam" id="PF13844">
    <property type="entry name" value="Glyco_transf_41"/>
    <property type="match status" value="1"/>
</dbReference>
<dbReference type="InterPro" id="IPR019734">
    <property type="entry name" value="TPR_rpt"/>
</dbReference>
<comment type="pathway">
    <text evidence="1">Protein modification; protein glycosylation.</text>
</comment>
<accession>A0AAD5QAC6</accession>
<dbReference type="PANTHER" id="PTHR44998">
    <property type="match status" value="1"/>
</dbReference>
<dbReference type="EC" id="2.4.1.255" evidence="3"/>
<dbReference type="PANTHER" id="PTHR44998:SF1">
    <property type="entry name" value="UDP-N-ACETYLGLUCOSAMINE--PEPTIDE N-ACETYLGLUCOSAMINYLTRANSFERASE 110 KDA SUBUNIT"/>
    <property type="match status" value="1"/>
</dbReference>
<keyword evidence="6" id="KW-0677">Repeat</keyword>
<dbReference type="EMBL" id="JAKCXM010000011">
    <property type="protein sequence ID" value="KAJ0408517.1"/>
    <property type="molecule type" value="Genomic_DNA"/>
</dbReference>
<dbReference type="AlphaFoldDB" id="A0AAD5QAC6"/>
<keyword evidence="5" id="KW-0808">Transferase</keyword>
<keyword evidence="4" id="KW-0328">Glycosyltransferase</keyword>
<feature type="signal peptide" evidence="9">
    <location>
        <begin position="1"/>
        <end position="24"/>
    </location>
</feature>
<protein>
    <recommendedName>
        <fullName evidence="3">protein O-GlcNAc transferase</fullName>
        <ecNumber evidence="3">2.4.1.255</ecNumber>
    </recommendedName>
</protein>
<comment type="similarity">
    <text evidence="2">Belongs to the glycosyltransferase 41 family. O-GlcNAc transferase subfamily.</text>
</comment>
<feature type="domain" description="O-GlcNAc transferase C-terminal" evidence="10">
    <location>
        <begin position="470"/>
        <end position="622"/>
    </location>
</feature>
<dbReference type="Gene3D" id="1.25.40.10">
    <property type="entry name" value="Tetratricopeptide repeat domain"/>
    <property type="match status" value="1"/>
</dbReference>
<name>A0AAD5QAC6_PYTIN</name>
<evidence type="ECO:0000256" key="4">
    <source>
        <dbReference type="ARBA" id="ARBA00022676"/>
    </source>
</evidence>
<dbReference type="Pfam" id="PF13432">
    <property type="entry name" value="TPR_16"/>
    <property type="match status" value="1"/>
</dbReference>
<feature type="repeat" description="TPR" evidence="8">
    <location>
        <begin position="229"/>
        <end position="262"/>
    </location>
</feature>
<dbReference type="InterPro" id="IPR011990">
    <property type="entry name" value="TPR-like_helical_dom_sf"/>
</dbReference>
<evidence type="ECO:0000256" key="5">
    <source>
        <dbReference type="ARBA" id="ARBA00022679"/>
    </source>
</evidence>
<dbReference type="GO" id="GO:0097363">
    <property type="term" value="F:protein O-acetylglucosaminyltransferase activity"/>
    <property type="evidence" value="ECO:0007669"/>
    <property type="project" value="UniProtKB-EC"/>
</dbReference>
<evidence type="ECO:0000256" key="7">
    <source>
        <dbReference type="ARBA" id="ARBA00022803"/>
    </source>
</evidence>
<evidence type="ECO:0000256" key="8">
    <source>
        <dbReference type="PROSITE-ProRule" id="PRU00339"/>
    </source>
</evidence>
<organism evidence="11 12">
    <name type="scientific">Pythium insidiosum</name>
    <name type="common">Pythiosis disease agent</name>
    <dbReference type="NCBI Taxonomy" id="114742"/>
    <lineage>
        <taxon>Eukaryota</taxon>
        <taxon>Sar</taxon>
        <taxon>Stramenopiles</taxon>
        <taxon>Oomycota</taxon>
        <taxon>Peronosporomycetes</taxon>
        <taxon>Pythiales</taxon>
        <taxon>Pythiaceae</taxon>
        <taxon>Pythium</taxon>
    </lineage>
</organism>
<feature type="chain" id="PRO_5042181445" description="protein O-GlcNAc transferase" evidence="9">
    <location>
        <begin position="25"/>
        <end position="670"/>
    </location>
</feature>
<gene>
    <name evidence="11" type="ORF">P43SY_006447</name>
</gene>
<keyword evidence="12" id="KW-1185">Reference proteome</keyword>
<evidence type="ECO:0000256" key="2">
    <source>
        <dbReference type="ARBA" id="ARBA00005386"/>
    </source>
</evidence>
<evidence type="ECO:0000256" key="3">
    <source>
        <dbReference type="ARBA" id="ARBA00011970"/>
    </source>
</evidence>
<evidence type="ECO:0000256" key="9">
    <source>
        <dbReference type="SAM" id="SignalP"/>
    </source>
</evidence>
<dbReference type="PROSITE" id="PS50005">
    <property type="entry name" value="TPR"/>
    <property type="match status" value="2"/>
</dbReference>
<keyword evidence="9" id="KW-0732">Signal</keyword>
<evidence type="ECO:0000256" key="6">
    <source>
        <dbReference type="ARBA" id="ARBA00022737"/>
    </source>
</evidence>
<dbReference type="Proteomes" id="UP001209570">
    <property type="component" value="Unassembled WGS sequence"/>
</dbReference>
<dbReference type="Pfam" id="PF14559">
    <property type="entry name" value="TPR_19"/>
    <property type="match status" value="1"/>
</dbReference>
<dbReference type="SMART" id="SM00028">
    <property type="entry name" value="TPR"/>
    <property type="match status" value="4"/>
</dbReference>
<evidence type="ECO:0000313" key="12">
    <source>
        <dbReference type="Proteomes" id="UP001209570"/>
    </source>
</evidence>
<dbReference type="GO" id="GO:0006493">
    <property type="term" value="P:protein O-linked glycosylation"/>
    <property type="evidence" value="ECO:0007669"/>
    <property type="project" value="TreeGrafter"/>
</dbReference>
<evidence type="ECO:0000259" key="10">
    <source>
        <dbReference type="Pfam" id="PF13844"/>
    </source>
</evidence>
<dbReference type="SUPFAM" id="SSF48452">
    <property type="entry name" value="TPR-like"/>
    <property type="match status" value="1"/>
</dbReference>
<dbReference type="InterPro" id="IPR029489">
    <property type="entry name" value="OGT/SEC/SPY_C"/>
</dbReference>
<evidence type="ECO:0000313" key="11">
    <source>
        <dbReference type="EMBL" id="KAJ0408517.1"/>
    </source>
</evidence>